<keyword evidence="1" id="KW-0732">Signal</keyword>
<dbReference type="EMBL" id="JBGUBD010000018">
    <property type="protein sequence ID" value="MFA9480291.1"/>
    <property type="molecule type" value="Genomic_DNA"/>
</dbReference>
<organism evidence="2 3">
    <name type="scientific">Natronomicrosphaera hydrolytica</name>
    <dbReference type="NCBI Taxonomy" id="3242702"/>
    <lineage>
        <taxon>Bacteria</taxon>
        <taxon>Pseudomonadati</taxon>
        <taxon>Planctomycetota</taxon>
        <taxon>Phycisphaerae</taxon>
        <taxon>Phycisphaerales</taxon>
        <taxon>Phycisphaeraceae</taxon>
        <taxon>Natronomicrosphaera</taxon>
    </lineage>
</organism>
<name>A0ABV4U9R1_9BACT</name>
<sequence>MMFHRLFCNCCRSLYLTVAAIATISVATTAAVASPPKVGAFYFEGWYHDTPEARGAFVTDQLYYDFPDRRATYMNELWRADTVEAMEKQIDLAADAGISFFTFNWYWNGAVEPTLGNGMNSGLANFLQASNNHRMEFSIQVNNDSVTPIAQNEWHEVVDLLTPYFNHDRHVKVGGKPLLNIFNPVDPHIPFDYIQQAAQAAGLDGVALTSDARGAADRFDNIALYAAMPGYEVGEAVAYPYKNLTYLMDGVAPRESDTWADPGLWNSQSANIVPGEQAFIPTVMSGFDTRPWPHVDPSWYFNNPEYYIDGENWGRTPENFAAHFQNAIDWLDANPHLATDERIIMIYAWNEFGEGGYIAPTLGDPDGAYLQALRNVIPEPSALVLVSTGALILLRRRHRRPGAPVEPPAV</sequence>
<dbReference type="RefSeq" id="WP_425347210.1">
    <property type="nucleotide sequence ID" value="NZ_JBGUBD010000018.1"/>
</dbReference>
<proteinExistence type="predicted"/>
<gene>
    <name evidence="2" type="ORF">ACERK3_18615</name>
</gene>
<dbReference type="Gene3D" id="3.20.20.80">
    <property type="entry name" value="Glycosidases"/>
    <property type="match status" value="1"/>
</dbReference>
<dbReference type="InterPro" id="IPR013424">
    <property type="entry name" value="Ice-binding_C"/>
</dbReference>
<accession>A0ABV4U9R1</accession>
<evidence type="ECO:0000313" key="2">
    <source>
        <dbReference type="EMBL" id="MFA9480291.1"/>
    </source>
</evidence>
<keyword evidence="3" id="KW-1185">Reference proteome</keyword>
<reference evidence="2 3" key="1">
    <citation type="submission" date="2024-08" db="EMBL/GenBank/DDBJ databases">
        <title>Whole-genome sequencing of halo(alkali)philic microorganisms from hypersaline lakes.</title>
        <authorList>
            <person name="Sorokin D.Y."/>
            <person name="Merkel A.Y."/>
            <person name="Messina E."/>
            <person name="Yakimov M."/>
        </authorList>
    </citation>
    <scope>NUCLEOTIDE SEQUENCE [LARGE SCALE GENOMIC DNA]</scope>
    <source>
        <strain evidence="2 3">AB-hyl4</strain>
    </source>
</reference>
<evidence type="ECO:0000256" key="1">
    <source>
        <dbReference type="SAM" id="SignalP"/>
    </source>
</evidence>
<feature type="signal peptide" evidence="1">
    <location>
        <begin position="1"/>
        <end position="30"/>
    </location>
</feature>
<dbReference type="InterPro" id="IPR032719">
    <property type="entry name" value="WbsX"/>
</dbReference>
<evidence type="ECO:0000313" key="3">
    <source>
        <dbReference type="Proteomes" id="UP001575105"/>
    </source>
</evidence>
<dbReference type="PANTHER" id="PTHR41244">
    <property type="entry name" value="RHAMNAN SYNTHESIS F"/>
    <property type="match status" value="1"/>
</dbReference>
<comment type="caution">
    <text evidence="2">The sequence shown here is derived from an EMBL/GenBank/DDBJ whole genome shotgun (WGS) entry which is preliminary data.</text>
</comment>
<dbReference type="NCBIfam" id="TIGR02595">
    <property type="entry name" value="PEP_CTERM"/>
    <property type="match status" value="1"/>
</dbReference>
<dbReference type="PANTHER" id="PTHR41244:SF1">
    <property type="entry name" value="GLYCOSYLTRANSFERASE"/>
    <property type="match status" value="1"/>
</dbReference>
<feature type="chain" id="PRO_5045729464" evidence="1">
    <location>
        <begin position="31"/>
        <end position="410"/>
    </location>
</feature>
<dbReference type="Pfam" id="PF14307">
    <property type="entry name" value="Glyco_tran_WbsX"/>
    <property type="match status" value="1"/>
</dbReference>
<protein>
    <submittedName>
        <fullName evidence="2">Glycoside hydrolase family 99-like domain-containing protein</fullName>
    </submittedName>
</protein>
<dbReference type="Proteomes" id="UP001575105">
    <property type="component" value="Unassembled WGS sequence"/>
</dbReference>